<gene>
    <name evidence="3" type="ORF">CLG96_15565</name>
</gene>
<feature type="transmembrane region" description="Helical" evidence="2">
    <location>
        <begin position="333"/>
        <end position="359"/>
    </location>
</feature>
<feature type="transmembrane region" description="Helical" evidence="2">
    <location>
        <begin position="148"/>
        <end position="169"/>
    </location>
</feature>
<evidence type="ECO:0000256" key="1">
    <source>
        <dbReference type="SAM" id="MobiDB-lite"/>
    </source>
</evidence>
<evidence type="ECO:0000256" key="2">
    <source>
        <dbReference type="SAM" id="Phobius"/>
    </source>
</evidence>
<feature type="transmembrane region" description="Helical" evidence="2">
    <location>
        <begin position="189"/>
        <end position="207"/>
    </location>
</feature>
<feature type="transmembrane region" description="Helical" evidence="2">
    <location>
        <begin position="371"/>
        <end position="390"/>
    </location>
</feature>
<dbReference type="RefSeq" id="WP_107969237.1">
    <property type="nucleotide sequence ID" value="NZ_NWBU01000015.1"/>
</dbReference>
<dbReference type="Proteomes" id="UP000244162">
    <property type="component" value="Unassembled WGS sequence"/>
</dbReference>
<feature type="transmembrane region" description="Helical" evidence="2">
    <location>
        <begin position="67"/>
        <end position="96"/>
    </location>
</feature>
<feature type="region of interest" description="Disordered" evidence="1">
    <location>
        <begin position="499"/>
        <end position="531"/>
    </location>
</feature>
<keyword evidence="4" id="KW-1185">Reference proteome</keyword>
<dbReference type="OrthoDB" id="7280060at2"/>
<evidence type="ECO:0000313" key="4">
    <source>
        <dbReference type="Proteomes" id="UP000244162"/>
    </source>
</evidence>
<keyword evidence="2" id="KW-0472">Membrane</keyword>
<keyword evidence="2" id="KW-0812">Transmembrane</keyword>
<dbReference type="InterPro" id="IPR025291">
    <property type="entry name" value="DUF4153"/>
</dbReference>
<comment type="caution">
    <text evidence="3">The sequence shown here is derived from an EMBL/GenBank/DDBJ whole genome shotgun (WGS) entry which is preliminary data.</text>
</comment>
<feature type="transmembrane region" description="Helical" evidence="2">
    <location>
        <begin position="12"/>
        <end position="32"/>
    </location>
</feature>
<keyword evidence="2" id="KW-1133">Transmembrane helix</keyword>
<feature type="transmembrane region" description="Helical" evidence="2">
    <location>
        <begin position="277"/>
        <end position="295"/>
    </location>
</feature>
<dbReference type="Pfam" id="PF13687">
    <property type="entry name" value="DUF4153"/>
    <property type="match status" value="1"/>
</dbReference>
<feature type="transmembrane region" description="Helical" evidence="2">
    <location>
        <begin position="38"/>
        <end position="55"/>
    </location>
</feature>
<organism evidence="3 4">
    <name type="scientific">Sphingomonas oleivorans</name>
    <dbReference type="NCBI Taxonomy" id="1735121"/>
    <lineage>
        <taxon>Bacteria</taxon>
        <taxon>Pseudomonadati</taxon>
        <taxon>Pseudomonadota</taxon>
        <taxon>Alphaproteobacteria</taxon>
        <taxon>Sphingomonadales</taxon>
        <taxon>Sphingomonadaceae</taxon>
        <taxon>Sphingomonas</taxon>
    </lineage>
</organism>
<sequence>MPSARRNRAKFGFLIKIVIAAALVIIADLLFFDHPWGWTIGLFALLWAATLPVTAPAVRRNGQARVALAAACVFALILVDDPSLLGWSLFWIALALAALLPRRRFDDAWRWTLRLIMHAFASVIGPINDLSRLSRVRRAAAHFELRSVSAMLALPLLGGGVFIALFASANPLIGNALSAIRLPSLGEYPLLRILFWIFALISVWAVLRPRRFATRIKGGRIDPDMLLPTVPVASITLSLIVFNLIFAVQNGLDLLFLWSGAPLPEGVTLADYAHRGAYSLIATALLAGLFVLVTLRPGSETAQLPLLRRLVVLWVAQNILLVASSILRTLDYIGAYSLTILRISALAWMLLVAIGLVLICVRMLKGSSAAWLINANALAAALLLALASIVDLGTISAAWNVRHAREAGGSGAALDLCYLRRLGPSALVSLVWLEGRVQEQHFRDRLIWVREQLLRQAEADQADWHRWTWRSARRLGAARAMLGGHPSRSLPASYGRECDGRIIPPPPPATNAAPSVPAAPAPPALTRKVER</sequence>
<feature type="transmembrane region" description="Helical" evidence="2">
    <location>
        <begin position="227"/>
        <end position="248"/>
    </location>
</feature>
<protein>
    <submittedName>
        <fullName evidence="3">Uncharacterized protein</fullName>
    </submittedName>
</protein>
<accession>A0A2T5FV46</accession>
<proteinExistence type="predicted"/>
<evidence type="ECO:0000313" key="3">
    <source>
        <dbReference type="EMBL" id="PTQ08602.1"/>
    </source>
</evidence>
<dbReference type="AlphaFoldDB" id="A0A2T5FV46"/>
<dbReference type="EMBL" id="NWBU01000015">
    <property type="protein sequence ID" value="PTQ08602.1"/>
    <property type="molecule type" value="Genomic_DNA"/>
</dbReference>
<reference evidence="3 4" key="1">
    <citation type="submission" date="2017-09" db="EMBL/GenBank/DDBJ databases">
        <title>Sphingomonas panjinensis sp.nov., isolated from oil-contaminated soil.</title>
        <authorList>
            <person name="Wang L."/>
            <person name="Chen L."/>
        </authorList>
    </citation>
    <scope>NUCLEOTIDE SEQUENCE [LARGE SCALE GENOMIC DNA]</scope>
    <source>
        <strain evidence="3 4">FW-11</strain>
    </source>
</reference>
<feature type="transmembrane region" description="Helical" evidence="2">
    <location>
        <begin position="307"/>
        <end position="327"/>
    </location>
</feature>
<name>A0A2T5FV46_9SPHN</name>